<evidence type="ECO:0000256" key="1">
    <source>
        <dbReference type="PROSITE-ProRule" id="PRU00023"/>
    </source>
</evidence>
<keyword evidence="1" id="KW-0040">ANK repeat</keyword>
<protein>
    <submittedName>
        <fullName evidence="3">Uncharacterized protein</fullName>
    </submittedName>
</protein>
<dbReference type="SUPFAM" id="SSF48403">
    <property type="entry name" value="Ankyrin repeat"/>
    <property type="match status" value="1"/>
</dbReference>
<feature type="compositionally biased region" description="Acidic residues" evidence="2">
    <location>
        <begin position="564"/>
        <end position="580"/>
    </location>
</feature>
<dbReference type="PROSITE" id="PS50297">
    <property type="entry name" value="ANK_REP_REGION"/>
    <property type="match status" value="1"/>
</dbReference>
<feature type="region of interest" description="Disordered" evidence="2">
    <location>
        <begin position="561"/>
        <end position="580"/>
    </location>
</feature>
<accession>A0AAD7TIU9</accession>
<evidence type="ECO:0000313" key="3">
    <source>
        <dbReference type="EMBL" id="KAJ8462685.1"/>
    </source>
</evidence>
<proteinExistence type="predicted"/>
<reference evidence="3" key="1">
    <citation type="submission" date="2022-11" db="EMBL/GenBank/DDBJ databases">
        <title>Genome Sequence of Cubamyces cubensis.</title>
        <authorList>
            <person name="Buettner E."/>
        </authorList>
    </citation>
    <scope>NUCLEOTIDE SEQUENCE</scope>
    <source>
        <strain evidence="3">MPL-01</strain>
    </source>
</reference>
<dbReference type="InterPro" id="IPR036770">
    <property type="entry name" value="Ankyrin_rpt-contain_sf"/>
</dbReference>
<evidence type="ECO:0000313" key="4">
    <source>
        <dbReference type="Proteomes" id="UP001215151"/>
    </source>
</evidence>
<dbReference type="EMBL" id="JAPEVG010000446">
    <property type="protein sequence ID" value="KAJ8462685.1"/>
    <property type="molecule type" value="Genomic_DNA"/>
</dbReference>
<dbReference type="InterPro" id="IPR002110">
    <property type="entry name" value="Ankyrin_rpt"/>
</dbReference>
<feature type="repeat" description="ANK" evidence="1">
    <location>
        <begin position="308"/>
        <end position="329"/>
    </location>
</feature>
<dbReference type="AlphaFoldDB" id="A0AAD7TIU9"/>
<organism evidence="3 4">
    <name type="scientific">Trametes cubensis</name>
    <dbReference type="NCBI Taxonomy" id="1111947"/>
    <lineage>
        <taxon>Eukaryota</taxon>
        <taxon>Fungi</taxon>
        <taxon>Dikarya</taxon>
        <taxon>Basidiomycota</taxon>
        <taxon>Agaricomycotina</taxon>
        <taxon>Agaricomycetes</taxon>
        <taxon>Polyporales</taxon>
        <taxon>Polyporaceae</taxon>
        <taxon>Trametes</taxon>
    </lineage>
</organism>
<keyword evidence="4" id="KW-1185">Reference proteome</keyword>
<name>A0AAD7TIU9_9APHY</name>
<evidence type="ECO:0000256" key="2">
    <source>
        <dbReference type="SAM" id="MobiDB-lite"/>
    </source>
</evidence>
<sequence length="580" mass="64746">MSLDIMQCTAKTFTEPHGEHPRVLKHVSIEARHPTEGRVGLLTALHIDREQCRGDFFGIMDEESQELSDFALTLFDRFGRLKSELVENDYLKGSGVWGRELDRGPILYVEDIQVPEKVHYPSSPLRTFLDLHSIQFRRNGVASFLLQNLAESNLVSAGTFYFAWPTPTIRPDNEDEWKQQRHAALDLFHKNHYRRVGRTSFLCYALDPAHPSRVIAIGDDVDSHVNAFQGGGEPVPTQQGAGLRILPDGSFAWGEHADQDVNAANDAPYPLHFMMEAKNLGIPVRDLPGAIRGAYSQNPAAVRQKDDRGFTPLHVAAYAGNAEAVRVLLALPETSGIAEDMRGRDNVAGRTPLELCEQKMRDIKDSDALRVVYTLKRAMGEDIPLTEDQYVDQRRLGCTCGQCTDGWLSPRMRYRLLSEAEITSDTMDMSTWGMGSYGSFTSDLAIMRLPEELREGRITKSFYLGYAAVVRAIASVLQRPGVAGLPTAANVEGLLRGQGARFFNQGGRVEHAMDYVLHCAHEQSPYGDGTWDQDREDLAAEGDPSSVAYAAMPIYRSSAYFGNDYEDEDEDDDEDMDDEE</sequence>
<dbReference type="PROSITE" id="PS50088">
    <property type="entry name" value="ANK_REPEAT"/>
    <property type="match status" value="1"/>
</dbReference>
<comment type="caution">
    <text evidence="3">The sequence shown here is derived from an EMBL/GenBank/DDBJ whole genome shotgun (WGS) entry which is preliminary data.</text>
</comment>
<gene>
    <name evidence="3" type="ORF">ONZ51_g10748</name>
</gene>
<dbReference type="Pfam" id="PF13857">
    <property type="entry name" value="Ank_5"/>
    <property type="match status" value="1"/>
</dbReference>
<dbReference type="Proteomes" id="UP001215151">
    <property type="component" value="Unassembled WGS sequence"/>
</dbReference>
<dbReference type="Gene3D" id="1.25.40.20">
    <property type="entry name" value="Ankyrin repeat-containing domain"/>
    <property type="match status" value="1"/>
</dbReference>